<protein>
    <submittedName>
        <fullName evidence="1">Uncharacterized protein</fullName>
    </submittedName>
</protein>
<dbReference type="GeneID" id="95072887"/>
<evidence type="ECO:0000313" key="1">
    <source>
        <dbReference type="EMBL" id="SUO94223.1"/>
    </source>
</evidence>
<name>A0A380MQN8_STRGR</name>
<gene>
    <name evidence="1" type="ORF">NCTC7807_00770</name>
</gene>
<proteinExistence type="predicted"/>
<sequence length="187" mass="20427">MLYMFAFDKVGIVVGDLYFVDPEPLKGQESAEHGVRLELRLVEQGALVDSVYAAYPITVDQPVWRADFLESVDGRPGSFDRTHHHPVFTGWDPGDRVFVRELSADPMGWLGDRLADLGGLLKTAGLPADTAGPADAAELRRAAPEIVDATRRLLDRVRAGEIGNRPAGVPPEPVEGQFQALVRSGWL</sequence>
<dbReference type="AlphaFoldDB" id="A0A380MQN8"/>
<dbReference type="EMBL" id="UHID01000001">
    <property type="protein sequence ID" value="SUO94223.1"/>
    <property type="molecule type" value="Genomic_DNA"/>
</dbReference>
<dbReference type="Proteomes" id="UP000254150">
    <property type="component" value="Unassembled WGS sequence"/>
</dbReference>
<organism evidence="1 2">
    <name type="scientific">Streptomyces griseus</name>
    <dbReference type="NCBI Taxonomy" id="1911"/>
    <lineage>
        <taxon>Bacteria</taxon>
        <taxon>Bacillati</taxon>
        <taxon>Actinomycetota</taxon>
        <taxon>Actinomycetes</taxon>
        <taxon>Kitasatosporales</taxon>
        <taxon>Streptomycetaceae</taxon>
        <taxon>Streptomyces</taxon>
    </lineage>
</organism>
<reference evidence="1 2" key="1">
    <citation type="submission" date="2018-06" db="EMBL/GenBank/DDBJ databases">
        <authorList>
            <consortium name="Pathogen Informatics"/>
            <person name="Doyle S."/>
        </authorList>
    </citation>
    <scope>NUCLEOTIDE SEQUENCE [LARGE SCALE GENOMIC DNA]</scope>
    <source>
        <strain evidence="1 2">NCTC7807</strain>
    </source>
</reference>
<dbReference type="RefSeq" id="WP_206432843.1">
    <property type="nucleotide sequence ID" value="NZ_UHID01000001.1"/>
</dbReference>
<evidence type="ECO:0000313" key="2">
    <source>
        <dbReference type="Proteomes" id="UP000254150"/>
    </source>
</evidence>
<accession>A0A380MQN8</accession>